<dbReference type="OrthoDB" id="1550679at2"/>
<evidence type="ECO:0000259" key="6">
    <source>
        <dbReference type="PROSITE" id="PS50984"/>
    </source>
</evidence>
<evidence type="ECO:0000313" key="7">
    <source>
        <dbReference type="EMBL" id="SFT60099.1"/>
    </source>
</evidence>
<dbReference type="InterPro" id="IPR011760">
    <property type="entry name" value="PsdUridine_synth_TruD_insert"/>
</dbReference>
<evidence type="ECO:0000256" key="4">
    <source>
        <dbReference type="HAMAP-Rule" id="MF_01082"/>
    </source>
</evidence>
<dbReference type="InterPro" id="IPR043165">
    <property type="entry name" value="TruD_insert_sf"/>
</dbReference>
<gene>
    <name evidence="4" type="primary">truD</name>
    <name evidence="7" type="ORF">SAMN04487956_11017</name>
</gene>
<dbReference type="InterPro" id="IPR042214">
    <property type="entry name" value="TruD_catalytic"/>
</dbReference>
<dbReference type="PANTHER" id="PTHR47811">
    <property type="entry name" value="TRNA PSEUDOURIDINE SYNTHASE D"/>
    <property type="match status" value="1"/>
</dbReference>
<dbReference type="Gene3D" id="3.30.2350.20">
    <property type="entry name" value="TruD, catalytic domain"/>
    <property type="match status" value="1"/>
</dbReference>
<evidence type="ECO:0000256" key="1">
    <source>
        <dbReference type="ARBA" id="ARBA00007953"/>
    </source>
</evidence>
<comment type="catalytic activity">
    <reaction evidence="4">
        <text>uridine(13) in tRNA = pseudouridine(13) in tRNA</text>
        <dbReference type="Rhea" id="RHEA:42540"/>
        <dbReference type="Rhea" id="RHEA-COMP:10105"/>
        <dbReference type="Rhea" id="RHEA-COMP:10106"/>
        <dbReference type="ChEBI" id="CHEBI:65314"/>
        <dbReference type="ChEBI" id="CHEBI:65315"/>
        <dbReference type="EC" id="5.4.99.27"/>
    </reaction>
</comment>
<dbReference type="AlphaFoldDB" id="A0A1I6ZBQ2"/>
<feature type="domain" description="TRUD" evidence="6">
    <location>
        <begin position="173"/>
        <end position="323"/>
    </location>
</feature>
<keyword evidence="3 4" id="KW-0413">Isomerase</keyword>
<dbReference type="InterPro" id="IPR050170">
    <property type="entry name" value="TruD_pseudoU_synthase"/>
</dbReference>
<dbReference type="CDD" id="cd02575">
    <property type="entry name" value="PseudoU_synth_EcTruD"/>
    <property type="match status" value="1"/>
</dbReference>
<dbReference type="InterPro" id="IPR020119">
    <property type="entry name" value="PsdUridine_synth_TruD_CS"/>
</dbReference>
<accession>A0A1I6ZBQ2</accession>
<protein>
    <recommendedName>
        <fullName evidence="4">tRNA pseudouridine synthase D</fullName>
        <ecNumber evidence="4">5.4.99.27</ecNumber>
    </recommendedName>
    <alternativeName>
        <fullName evidence="4">tRNA pseudouridine(13) synthase</fullName>
    </alternativeName>
    <alternativeName>
        <fullName evidence="4">tRNA pseudouridylate synthase D</fullName>
    </alternativeName>
    <alternativeName>
        <fullName evidence="4">tRNA-uridine isomerase D</fullName>
    </alternativeName>
</protein>
<dbReference type="SUPFAM" id="SSF55120">
    <property type="entry name" value="Pseudouridine synthase"/>
    <property type="match status" value="1"/>
</dbReference>
<dbReference type="PANTHER" id="PTHR47811:SF1">
    <property type="entry name" value="TRNA PSEUDOURIDINE SYNTHASE D"/>
    <property type="match status" value="1"/>
</dbReference>
<feature type="active site" description="Nucleophile" evidence="4">
    <location>
        <position position="95"/>
    </location>
</feature>
<proteinExistence type="inferred from homology"/>
<name>A0A1I6ZBQ2_9GAMM</name>
<dbReference type="HAMAP" id="MF_01082">
    <property type="entry name" value="TruD"/>
    <property type="match status" value="1"/>
</dbReference>
<dbReference type="GO" id="GO:0003723">
    <property type="term" value="F:RNA binding"/>
    <property type="evidence" value="ECO:0007669"/>
    <property type="project" value="InterPro"/>
</dbReference>
<dbReference type="InterPro" id="IPR001656">
    <property type="entry name" value="PsdUridine_synth_TruD"/>
</dbReference>
<dbReference type="GO" id="GO:0160150">
    <property type="term" value="F:tRNA pseudouridine(13) synthase activity"/>
    <property type="evidence" value="ECO:0007669"/>
    <property type="project" value="UniProtKB-EC"/>
</dbReference>
<evidence type="ECO:0000256" key="2">
    <source>
        <dbReference type="ARBA" id="ARBA00022694"/>
    </source>
</evidence>
<dbReference type="GO" id="GO:0005829">
    <property type="term" value="C:cytosol"/>
    <property type="evidence" value="ECO:0007669"/>
    <property type="project" value="TreeGrafter"/>
</dbReference>
<dbReference type="RefSeq" id="WP_089848332.1">
    <property type="nucleotide sequence ID" value="NZ_FPAQ01000010.1"/>
</dbReference>
<dbReference type="EC" id="5.4.99.27" evidence="4"/>
<reference evidence="7 8" key="1">
    <citation type="submission" date="2016-10" db="EMBL/GenBank/DDBJ databases">
        <authorList>
            <person name="de Groot N.N."/>
        </authorList>
    </citation>
    <scope>NUCLEOTIDE SEQUENCE [LARGE SCALE GENOMIC DNA]</scope>
    <source>
        <strain evidence="7 8">CGMCC 1.6493</strain>
    </source>
</reference>
<evidence type="ECO:0000256" key="5">
    <source>
        <dbReference type="SAM" id="MobiDB-lite"/>
    </source>
</evidence>
<dbReference type="PROSITE" id="PS01268">
    <property type="entry name" value="UPF0024"/>
    <property type="match status" value="1"/>
</dbReference>
<dbReference type="PROSITE" id="PS50984">
    <property type="entry name" value="TRUD"/>
    <property type="match status" value="1"/>
</dbReference>
<dbReference type="Gene3D" id="3.30.2340.10">
    <property type="entry name" value="TruD, insertion domain"/>
    <property type="match status" value="1"/>
</dbReference>
<organism evidence="7 8">
    <name type="scientific">Halomonas saccharevitans</name>
    <dbReference type="NCBI Taxonomy" id="416872"/>
    <lineage>
        <taxon>Bacteria</taxon>
        <taxon>Pseudomonadati</taxon>
        <taxon>Pseudomonadota</taxon>
        <taxon>Gammaproteobacteria</taxon>
        <taxon>Oceanospirillales</taxon>
        <taxon>Halomonadaceae</taxon>
        <taxon>Halomonas</taxon>
    </lineage>
</organism>
<evidence type="ECO:0000313" key="8">
    <source>
        <dbReference type="Proteomes" id="UP000199594"/>
    </source>
</evidence>
<dbReference type="EMBL" id="FPAQ01000010">
    <property type="protein sequence ID" value="SFT60099.1"/>
    <property type="molecule type" value="Genomic_DNA"/>
</dbReference>
<comment type="function">
    <text evidence="4">Responsible for synthesis of pseudouridine from uracil-13 in transfer RNAs.</text>
</comment>
<dbReference type="Proteomes" id="UP000199594">
    <property type="component" value="Unassembled WGS sequence"/>
</dbReference>
<sequence>MSEPAPARSEDAIDWPPDWPRVLDDAFGPPPAGDYRAAPEDFRVEELLDFAPEGEGEHLWLFIEKRDLTTAMVARELARLCEVSPRVVGYAGMKDRVAVTRQWLSVQLPGRDAPEELTERLSERGIRVLEQARHPRKLKRGVHRANRFALRLTGAAVSDPGLASRWQHLCREGVANYFGPQRFGPHGRNLQRARAVLARGWRKRDDRDGMLLSAARSFLYNELLAARIRDGSWATPLPGEVVMLDGSASQFGVAPDDSLALAELCERAVRLDLHPAGALWGSGDSRAAGEAGAYEAAVVARYPGLSSGLEQAGVRLARRALRLRLGEPSLTRDDDTLWLSFSLPRGAFATAVLRELIAHPTLDPVSPDRSS</sequence>
<dbReference type="GO" id="GO:0031119">
    <property type="term" value="P:tRNA pseudouridine synthesis"/>
    <property type="evidence" value="ECO:0007669"/>
    <property type="project" value="UniProtKB-UniRule"/>
</dbReference>
<dbReference type="Pfam" id="PF01142">
    <property type="entry name" value="TruD"/>
    <property type="match status" value="2"/>
</dbReference>
<dbReference type="InterPro" id="IPR020103">
    <property type="entry name" value="PsdUridine_synth_cat_dom_sf"/>
</dbReference>
<comment type="similarity">
    <text evidence="1 4">Belongs to the pseudouridine synthase TruD family.</text>
</comment>
<keyword evidence="2 4" id="KW-0819">tRNA processing</keyword>
<feature type="region of interest" description="Disordered" evidence="5">
    <location>
        <begin position="1"/>
        <end position="32"/>
    </location>
</feature>
<evidence type="ECO:0000256" key="3">
    <source>
        <dbReference type="ARBA" id="ARBA00023235"/>
    </source>
</evidence>